<dbReference type="EMBL" id="LSUQ01000010">
    <property type="protein sequence ID" value="OAG94425.1"/>
    <property type="molecule type" value="Genomic_DNA"/>
</dbReference>
<evidence type="ECO:0000256" key="1">
    <source>
        <dbReference type="ARBA" id="ARBA00006525"/>
    </source>
</evidence>
<evidence type="ECO:0000313" key="5">
    <source>
        <dbReference type="Proteomes" id="UP000077421"/>
    </source>
</evidence>
<comment type="caution">
    <text evidence="3">The sequence shown here is derived from an EMBL/GenBank/DDBJ whole genome shotgun (WGS) entry which is preliminary data.</text>
</comment>
<feature type="domain" description="Smf/DprA SLOG" evidence="2">
    <location>
        <begin position="84"/>
        <end position="283"/>
    </location>
</feature>
<dbReference type="InterPro" id="IPR003488">
    <property type="entry name" value="DprA"/>
</dbReference>
<dbReference type="Proteomes" id="UP000077421">
    <property type="component" value="Unassembled WGS sequence"/>
</dbReference>
<dbReference type="SUPFAM" id="SSF102405">
    <property type="entry name" value="MCP/YpsA-like"/>
    <property type="match status" value="1"/>
</dbReference>
<evidence type="ECO:0000313" key="6">
    <source>
        <dbReference type="Proteomes" id="UP000190229"/>
    </source>
</evidence>
<dbReference type="AlphaFoldDB" id="A0A161PX21"/>
<dbReference type="GO" id="GO:0009294">
    <property type="term" value="P:DNA-mediated transformation"/>
    <property type="evidence" value="ECO:0007669"/>
    <property type="project" value="InterPro"/>
</dbReference>
<reference evidence="3 5" key="1">
    <citation type="submission" date="2016-02" db="EMBL/GenBank/DDBJ databases">
        <title>Draft genome sequence of Acidibacillus ferrooxidans SLC66.</title>
        <authorList>
            <person name="Oliveira G."/>
            <person name="Nancucheo I."/>
            <person name="Dall'Agnol H."/>
            <person name="Johnson B."/>
            <person name="Oliveira R."/>
            <person name="Nunes G.L."/>
            <person name="Tzotzos G."/>
            <person name="Orellana S.C."/>
            <person name="Salim A.C."/>
            <person name="Araujo F.M."/>
        </authorList>
    </citation>
    <scope>NUCLEOTIDE SEQUENCE [LARGE SCALE GENOMIC DNA]</scope>
    <source>
        <strain evidence="3 5">SLC66</strain>
    </source>
</reference>
<organism evidence="3 5">
    <name type="scientific">Ferroacidibacillus organovorans</name>
    <dbReference type="NCBI Taxonomy" id="1765683"/>
    <lineage>
        <taxon>Bacteria</taxon>
        <taxon>Bacillati</taxon>
        <taxon>Bacillota</taxon>
        <taxon>Bacilli</taxon>
        <taxon>Bacillales</taxon>
        <taxon>Alicyclobacillaceae</taxon>
        <taxon>Ferroacidibacillus</taxon>
    </lineage>
</organism>
<sequence>MADSIDRMKEMLFWLKLLSVQGIGIQRAFQIRGELVSFDEADRATIEQWRHLCGSEKIAESLYQAFRVSHEYLEEKIITQKVSFVVWSDGDYPHLLREIAAPPPFYFYKGKRLTDHHRIAIVGTRNCTSYGRHVAYETALALSNAGTEVVSGLAQGIDGNAHRGAIAGGTPTIAVLGSGVHTIYPQEHRALAQQIIDQGGSLLSEHLPWIGPQKHHFPRRNRMISGLCRAVIVVEAPVKSGALISARYALEDNREVLAVPGNITSDRSAGTNLLIMDGATPLLCSSSAPLQVGSPLAVPFVQAETAIRNGETSLVEKIIAELQTGSKSVETLCTALSLSSESAAVHLLSLELDGKIQKRLDGRYEWQAR</sequence>
<dbReference type="EMBL" id="MWPS01000027">
    <property type="protein sequence ID" value="OPG15689.1"/>
    <property type="molecule type" value="Genomic_DNA"/>
</dbReference>
<accession>A0A161PX21</accession>
<evidence type="ECO:0000259" key="2">
    <source>
        <dbReference type="Pfam" id="PF02481"/>
    </source>
</evidence>
<dbReference type="OrthoDB" id="9785707at2"/>
<dbReference type="NCBIfam" id="TIGR00732">
    <property type="entry name" value="dprA"/>
    <property type="match status" value="1"/>
</dbReference>
<dbReference type="InterPro" id="IPR057666">
    <property type="entry name" value="DrpA_SLOG"/>
</dbReference>
<evidence type="ECO:0000313" key="3">
    <source>
        <dbReference type="EMBL" id="OAG94425.1"/>
    </source>
</evidence>
<dbReference type="PANTHER" id="PTHR43022:SF1">
    <property type="entry name" value="PROTEIN SMF"/>
    <property type="match status" value="1"/>
</dbReference>
<proteinExistence type="inferred from homology"/>
<gene>
    <name evidence="3" type="ORF">AYW79_05255</name>
    <name evidence="4" type="ORF">B2M26_11595</name>
</gene>
<protein>
    <submittedName>
        <fullName evidence="4">DNA protecting protein DprA</fullName>
    </submittedName>
</protein>
<evidence type="ECO:0000313" key="4">
    <source>
        <dbReference type="EMBL" id="OPG15689.1"/>
    </source>
</evidence>
<name>A0A161PX21_9BACL</name>
<dbReference type="Gene3D" id="3.40.50.450">
    <property type="match status" value="1"/>
</dbReference>
<dbReference type="PANTHER" id="PTHR43022">
    <property type="entry name" value="PROTEIN SMF"/>
    <property type="match status" value="1"/>
</dbReference>
<dbReference type="Proteomes" id="UP000190229">
    <property type="component" value="Unassembled WGS sequence"/>
</dbReference>
<dbReference type="STRING" id="1765683.B2M26_11595"/>
<reference evidence="4 6" key="2">
    <citation type="submission" date="2017-02" db="EMBL/GenBank/DDBJ databases">
        <title>Draft genome of Acidibacillus ferrooxidans Huett2.</title>
        <authorList>
            <person name="Schopf S."/>
        </authorList>
    </citation>
    <scope>NUCLEOTIDE SEQUENCE [LARGE SCALE GENOMIC DNA]</scope>
    <source>
        <strain evidence="4 6">Huett2</strain>
    </source>
</reference>
<keyword evidence="6" id="KW-1185">Reference proteome</keyword>
<dbReference type="Pfam" id="PF02481">
    <property type="entry name" value="DNA_processg_A"/>
    <property type="match status" value="1"/>
</dbReference>
<comment type="similarity">
    <text evidence="1">Belongs to the DprA/Smf family.</text>
</comment>
<dbReference type="RefSeq" id="WP_067562651.1">
    <property type="nucleotide sequence ID" value="NZ_LSUQ01000010.1"/>
</dbReference>